<gene>
    <name evidence="2" type="ORF">B0T25DRAFT_443287</name>
</gene>
<dbReference type="GO" id="GO:0016874">
    <property type="term" value="F:ligase activity"/>
    <property type="evidence" value="ECO:0007669"/>
    <property type="project" value="UniProtKB-KW"/>
</dbReference>
<accession>A0AAJ0HSY4</accession>
<proteinExistence type="predicted"/>
<organism evidence="2 3">
    <name type="scientific">Lasiosphaeria hispida</name>
    <dbReference type="NCBI Taxonomy" id="260671"/>
    <lineage>
        <taxon>Eukaryota</taxon>
        <taxon>Fungi</taxon>
        <taxon>Dikarya</taxon>
        <taxon>Ascomycota</taxon>
        <taxon>Pezizomycotina</taxon>
        <taxon>Sordariomycetes</taxon>
        <taxon>Sordariomycetidae</taxon>
        <taxon>Sordariales</taxon>
        <taxon>Lasiosphaeriaceae</taxon>
        <taxon>Lasiosphaeria</taxon>
    </lineage>
</organism>
<dbReference type="Proteomes" id="UP001275084">
    <property type="component" value="Unassembled WGS sequence"/>
</dbReference>
<dbReference type="EMBL" id="JAUIQD010000001">
    <property type="protein sequence ID" value="KAK3362305.1"/>
    <property type="molecule type" value="Genomic_DNA"/>
</dbReference>
<dbReference type="Pfam" id="PF21189">
    <property type="entry name" value="PHA02142"/>
    <property type="match status" value="1"/>
</dbReference>
<sequence>QVGGLVVFFEIDSLLPKRSVFWEYFAADKYLVVTHEGEERFRVRSCVMSKWISQGVMMHLTHFPEILLPYQERIEEIGDEAATEELLLKSFEDLLDVKKWEHPSVNFQGQSVIGPPPVFIKQPGWARIQNVEHLIYAPDVRLRKWQVSEKLDGVTMHVYKVAKGSRWHKSLPDLPGGYPQTMSDSASHVGVCGRQHDYMDNDASLYWKAAKESTVVAKIRSITAYPNIIVQGELCGSSIEGNTMKYPEGHHEFIVFGIWNIDRAQYVDVKEVERICDRLEIKHVNVYGYCKVTDVGDSMHALLRMAVGTSEYGGVREGFVFKSMDSRTCFKVISNEWLQVTGK</sequence>
<dbReference type="InterPro" id="IPR021122">
    <property type="entry name" value="RNA_ligase_dom_REL/Rnl2"/>
</dbReference>
<feature type="domain" description="RNA ligase" evidence="1">
    <location>
        <begin position="144"/>
        <end position="333"/>
    </location>
</feature>
<dbReference type="SUPFAM" id="SSF56091">
    <property type="entry name" value="DNA ligase/mRNA capping enzyme, catalytic domain"/>
    <property type="match status" value="1"/>
</dbReference>
<dbReference type="Gene3D" id="3.30.470.30">
    <property type="entry name" value="DNA ligase/mRNA capping enzyme"/>
    <property type="match status" value="1"/>
</dbReference>
<evidence type="ECO:0000313" key="3">
    <source>
        <dbReference type="Proteomes" id="UP001275084"/>
    </source>
</evidence>
<keyword evidence="3" id="KW-1185">Reference proteome</keyword>
<evidence type="ECO:0000313" key="2">
    <source>
        <dbReference type="EMBL" id="KAK3362305.1"/>
    </source>
</evidence>
<dbReference type="AlphaFoldDB" id="A0AAJ0HSY4"/>
<protein>
    <submittedName>
        <fullName evidence="2">RNA ligase-domain-containing protein</fullName>
    </submittedName>
</protein>
<keyword evidence="2" id="KW-0436">Ligase</keyword>
<reference evidence="2" key="1">
    <citation type="journal article" date="2023" name="Mol. Phylogenet. Evol.">
        <title>Genome-scale phylogeny and comparative genomics of the fungal order Sordariales.</title>
        <authorList>
            <person name="Hensen N."/>
            <person name="Bonometti L."/>
            <person name="Westerberg I."/>
            <person name="Brannstrom I.O."/>
            <person name="Guillou S."/>
            <person name="Cros-Aarteil S."/>
            <person name="Calhoun S."/>
            <person name="Haridas S."/>
            <person name="Kuo A."/>
            <person name="Mondo S."/>
            <person name="Pangilinan J."/>
            <person name="Riley R."/>
            <person name="LaButti K."/>
            <person name="Andreopoulos B."/>
            <person name="Lipzen A."/>
            <person name="Chen C."/>
            <person name="Yan M."/>
            <person name="Daum C."/>
            <person name="Ng V."/>
            <person name="Clum A."/>
            <person name="Steindorff A."/>
            <person name="Ohm R.A."/>
            <person name="Martin F."/>
            <person name="Silar P."/>
            <person name="Natvig D.O."/>
            <person name="Lalanne C."/>
            <person name="Gautier V."/>
            <person name="Ament-Velasquez S.L."/>
            <person name="Kruys A."/>
            <person name="Hutchinson M.I."/>
            <person name="Powell A.J."/>
            <person name="Barry K."/>
            <person name="Miller A.N."/>
            <person name="Grigoriev I.V."/>
            <person name="Debuchy R."/>
            <person name="Gladieux P."/>
            <person name="Hiltunen Thoren M."/>
            <person name="Johannesson H."/>
        </authorList>
    </citation>
    <scope>NUCLEOTIDE SEQUENCE</scope>
    <source>
        <strain evidence="2">CBS 955.72</strain>
    </source>
</reference>
<evidence type="ECO:0000259" key="1">
    <source>
        <dbReference type="Pfam" id="PF09414"/>
    </source>
</evidence>
<comment type="caution">
    <text evidence="2">The sequence shown here is derived from an EMBL/GenBank/DDBJ whole genome shotgun (WGS) entry which is preliminary data.</text>
</comment>
<name>A0AAJ0HSY4_9PEZI</name>
<reference evidence="2" key="2">
    <citation type="submission" date="2023-06" db="EMBL/GenBank/DDBJ databases">
        <authorList>
            <consortium name="Lawrence Berkeley National Laboratory"/>
            <person name="Haridas S."/>
            <person name="Hensen N."/>
            <person name="Bonometti L."/>
            <person name="Westerberg I."/>
            <person name="Brannstrom I.O."/>
            <person name="Guillou S."/>
            <person name="Cros-Aarteil S."/>
            <person name="Calhoun S."/>
            <person name="Kuo A."/>
            <person name="Mondo S."/>
            <person name="Pangilinan J."/>
            <person name="Riley R."/>
            <person name="Labutti K."/>
            <person name="Andreopoulos B."/>
            <person name="Lipzen A."/>
            <person name="Chen C."/>
            <person name="Yanf M."/>
            <person name="Daum C."/>
            <person name="Ng V."/>
            <person name="Clum A."/>
            <person name="Steindorff A."/>
            <person name="Ohm R."/>
            <person name="Martin F."/>
            <person name="Silar P."/>
            <person name="Natvig D."/>
            <person name="Lalanne C."/>
            <person name="Gautier V."/>
            <person name="Ament-Velasquez S.L."/>
            <person name="Kruys A."/>
            <person name="Hutchinson M.I."/>
            <person name="Powell A.J."/>
            <person name="Barry K."/>
            <person name="Miller A.N."/>
            <person name="Grigoriev I.V."/>
            <person name="Debuchy R."/>
            <person name="Gladieux P."/>
            <person name="Thoren M.H."/>
            <person name="Johannesson H."/>
        </authorList>
    </citation>
    <scope>NUCLEOTIDE SEQUENCE</scope>
    <source>
        <strain evidence="2">CBS 955.72</strain>
    </source>
</reference>
<dbReference type="Pfam" id="PF09414">
    <property type="entry name" value="RNA_ligase"/>
    <property type="match status" value="1"/>
</dbReference>
<feature type="non-terminal residue" evidence="2">
    <location>
        <position position="1"/>
    </location>
</feature>